<accession>A0A9P4R294</accession>
<organism evidence="2 3">
    <name type="scientific">Polyplosphaeria fusca</name>
    <dbReference type="NCBI Taxonomy" id="682080"/>
    <lineage>
        <taxon>Eukaryota</taxon>
        <taxon>Fungi</taxon>
        <taxon>Dikarya</taxon>
        <taxon>Ascomycota</taxon>
        <taxon>Pezizomycotina</taxon>
        <taxon>Dothideomycetes</taxon>
        <taxon>Pleosporomycetidae</taxon>
        <taxon>Pleosporales</taxon>
        <taxon>Tetraplosphaeriaceae</taxon>
        <taxon>Polyplosphaeria</taxon>
    </lineage>
</organism>
<feature type="region of interest" description="Disordered" evidence="1">
    <location>
        <begin position="86"/>
        <end position="170"/>
    </location>
</feature>
<feature type="compositionally biased region" description="Low complexity" evidence="1">
    <location>
        <begin position="149"/>
        <end position="159"/>
    </location>
</feature>
<comment type="caution">
    <text evidence="2">The sequence shown here is derived from an EMBL/GenBank/DDBJ whole genome shotgun (WGS) entry which is preliminary data.</text>
</comment>
<feature type="compositionally biased region" description="Basic and acidic residues" evidence="1">
    <location>
        <begin position="105"/>
        <end position="114"/>
    </location>
</feature>
<dbReference type="AlphaFoldDB" id="A0A9P4R294"/>
<dbReference type="OrthoDB" id="4159781at2759"/>
<keyword evidence="3" id="KW-1185">Reference proteome</keyword>
<feature type="region of interest" description="Disordered" evidence="1">
    <location>
        <begin position="1"/>
        <end position="71"/>
    </location>
</feature>
<feature type="region of interest" description="Disordered" evidence="1">
    <location>
        <begin position="512"/>
        <end position="546"/>
    </location>
</feature>
<sequence>MITSAQPPIFAQHHYSHPTPPAPTASDSTTPWPSMPPYLYSTAPERPRTSLSPQTNENEGNNGLLFITGNKPADFKDKRAMTKVRKKAMASYLEKGRKPRQRARLHSEGSEESRTSIGSGQQDAVAAPRLSNSEALAIFRGESRRRKPSSPVRSPASSSHDQPLVPSPQNQIIRIPQSILEAAPMVRPMRVGVPLGFNTTSPRPFKSIGKPFDPFQTLFQANHPRISVEELKFHCSLFFGTRAMGQHWIPALVTSPHAFLSTLCIASAHHDAVHDRQLDSLESVALRQEVIYLINQNLSNPSSPVDDFNIIAVTQLMASEMIAGEDAALTYNEHGAEKMARQRGGLNQLGVNGRLASTLSWVSLEAAILRETRPRSMYSDFCASASSKSYPNTATIPESPLFYPRKDFVTIKKSTRCNKKTLELLHDIHDMMDFFLHETKTRRQNHPSLRNYYKSITKDYTPISELQKNSVLNPVDWTYEAVRITAEIQATAIIRRIPLSDALAHVAQSSSPSTLYTTNSASRSSESLISPTTLRHDSPLTSMSTSPSYVTVTTPSVPQADFSYFPLPPSSSTSKLSVSSTQSLDLSSYFSVPAPPPPSSPDALLRHLRTALNNSDLSDAWNDMAGVLLWIALVAGAASRKSDRVLKNWFSALTVRCSILLCFEHPEPIHATMLRMSEFMECVGYAKSEELIRRTSSATNGAGLAHAGKRRRF</sequence>
<dbReference type="EMBL" id="ML996135">
    <property type="protein sequence ID" value="KAF2735487.1"/>
    <property type="molecule type" value="Genomic_DNA"/>
</dbReference>
<dbReference type="PANTHER" id="PTHR37540:SF5">
    <property type="entry name" value="TRANSCRIPTION FACTOR DOMAIN-CONTAINING PROTEIN"/>
    <property type="match status" value="1"/>
</dbReference>
<proteinExistence type="predicted"/>
<gene>
    <name evidence="2" type="ORF">EJ04DRAFT_195372</name>
</gene>
<reference evidence="2" key="1">
    <citation type="journal article" date="2020" name="Stud. Mycol.">
        <title>101 Dothideomycetes genomes: a test case for predicting lifestyles and emergence of pathogens.</title>
        <authorList>
            <person name="Haridas S."/>
            <person name="Albert R."/>
            <person name="Binder M."/>
            <person name="Bloem J."/>
            <person name="Labutti K."/>
            <person name="Salamov A."/>
            <person name="Andreopoulos B."/>
            <person name="Baker S."/>
            <person name="Barry K."/>
            <person name="Bills G."/>
            <person name="Bluhm B."/>
            <person name="Cannon C."/>
            <person name="Castanera R."/>
            <person name="Culley D."/>
            <person name="Daum C."/>
            <person name="Ezra D."/>
            <person name="Gonzalez J."/>
            <person name="Henrissat B."/>
            <person name="Kuo A."/>
            <person name="Liang C."/>
            <person name="Lipzen A."/>
            <person name="Lutzoni F."/>
            <person name="Magnuson J."/>
            <person name="Mondo S."/>
            <person name="Nolan M."/>
            <person name="Ohm R."/>
            <person name="Pangilinan J."/>
            <person name="Park H.-J."/>
            <person name="Ramirez L."/>
            <person name="Alfaro M."/>
            <person name="Sun H."/>
            <person name="Tritt A."/>
            <person name="Yoshinaga Y."/>
            <person name="Zwiers L.-H."/>
            <person name="Turgeon B."/>
            <person name="Goodwin S."/>
            <person name="Spatafora J."/>
            <person name="Crous P."/>
            <person name="Grigoriev I."/>
        </authorList>
    </citation>
    <scope>NUCLEOTIDE SEQUENCE</scope>
    <source>
        <strain evidence="2">CBS 125425</strain>
    </source>
</reference>
<evidence type="ECO:0000313" key="3">
    <source>
        <dbReference type="Proteomes" id="UP000799444"/>
    </source>
</evidence>
<evidence type="ECO:0000256" key="1">
    <source>
        <dbReference type="SAM" id="MobiDB-lite"/>
    </source>
</evidence>
<dbReference type="PANTHER" id="PTHR37540">
    <property type="entry name" value="TRANSCRIPTION FACTOR (ACR-2), PUTATIVE-RELATED-RELATED"/>
    <property type="match status" value="1"/>
</dbReference>
<feature type="compositionally biased region" description="Polar residues" evidence="1">
    <location>
        <begin position="512"/>
        <end position="533"/>
    </location>
</feature>
<feature type="compositionally biased region" description="Polar residues" evidence="1">
    <location>
        <begin position="49"/>
        <end position="61"/>
    </location>
</feature>
<protein>
    <submittedName>
        <fullName evidence="2">Uncharacterized protein</fullName>
    </submittedName>
</protein>
<dbReference type="Proteomes" id="UP000799444">
    <property type="component" value="Unassembled WGS sequence"/>
</dbReference>
<evidence type="ECO:0000313" key="2">
    <source>
        <dbReference type="EMBL" id="KAF2735487.1"/>
    </source>
</evidence>
<name>A0A9P4R294_9PLEO</name>